<organism evidence="2 3">
    <name type="scientific">Halorubrum trueperi</name>
    <dbReference type="NCBI Taxonomy" id="2004704"/>
    <lineage>
        <taxon>Archaea</taxon>
        <taxon>Methanobacteriati</taxon>
        <taxon>Methanobacteriota</taxon>
        <taxon>Stenosarchaea group</taxon>
        <taxon>Halobacteria</taxon>
        <taxon>Halobacteriales</taxon>
        <taxon>Haloferacaceae</taxon>
        <taxon>Halorubrum</taxon>
    </lineage>
</organism>
<reference evidence="2 3" key="1">
    <citation type="journal article" date="2019" name="Int. J. Syst. Evol. Microbiol.">
        <title>The Global Catalogue of Microorganisms (GCM) 10K type strain sequencing project: providing services to taxonomists for standard genome sequencing and annotation.</title>
        <authorList>
            <consortium name="The Broad Institute Genomics Platform"/>
            <consortium name="The Broad Institute Genome Sequencing Center for Infectious Disease"/>
            <person name="Wu L."/>
            <person name="Ma J."/>
        </authorList>
    </citation>
    <scope>NUCLEOTIDE SEQUENCE [LARGE SCALE GENOMIC DNA]</scope>
    <source>
        <strain evidence="2 3">Y73</strain>
    </source>
</reference>
<keyword evidence="1" id="KW-0812">Transmembrane</keyword>
<dbReference type="RefSeq" id="WP_379764882.1">
    <property type="nucleotide sequence ID" value="NZ_JBHSXI010000001.1"/>
</dbReference>
<evidence type="ECO:0000313" key="2">
    <source>
        <dbReference type="EMBL" id="MFC6888153.1"/>
    </source>
</evidence>
<keyword evidence="3" id="KW-1185">Reference proteome</keyword>
<dbReference type="EMBL" id="JBHSXI010000001">
    <property type="protein sequence ID" value="MFC6888153.1"/>
    <property type="molecule type" value="Genomic_DNA"/>
</dbReference>
<name>A0ABD5UFV1_9EURY</name>
<dbReference type="AlphaFoldDB" id="A0ABD5UFV1"/>
<evidence type="ECO:0000313" key="3">
    <source>
        <dbReference type="Proteomes" id="UP001596333"/>
    </source>
</evidence>
<sequence length="68" mass="7137">MSQDEDGTPIPVNHAVSIVVLASGIGGAVGYLFTVHLVESFASELEAVWLTTVVFASGGLYLWSALRS</sequence>
<feature type="transmembrane region" description="Helical" evidence="1">
    <location>
        <begin position="47"/>
        <end position="66"/>
    </location>
</feature>
<feature type="transmembrane region" description="Helical" evidence="1">
    <location>
        <begin position="12"/>
        <end position="35"/>
    </location>
</feature>
<proteinExistence type="predicted"/>
<dbReference type="Proteomes" id="UP001596333">
    <property type="component" value="Unassembled WGS sequence"/>
</dbReference>
<keyword evidence="1" id="KW-0472">Membrane</keyword>
<accession>A0ABD5UFV1</accession>
<protein>
    <submittedName>
        <fullName evidence="2">Uncharacterized protein</fullName>
    </submittedName>
</protein>
<evidence type="ECO:0000256" key="1">
    <source>
        <dbReference type="SAM" id="Phobius"/>
    </source>
</evidence>
<gene>
    <name evidence="2" type="ORF">ACFQEY_03650</name>
</gene>
<comment type="caution">
    <text evidence="2">The sequence shown here is derived from an EMBL/GenBank/DDBJ whole genome shotgun (WGS) entry which is preliminary data.</text>
</comment>
<keyword evidence="1" id="KW-1133">Transmembrane helix</keyword>